<evidence type="ECO:0000313" key="1">
    <source>
        <dbReference type="EMBL" id="OUC44909.1"/>
    </source>
</evidence>
<proteinExistence type="predicted"/>
<dbReference type="Proteomes" id="UP000243006">
    <property type="component" value="Unassembled WGS sequence"/>
</dbReference>
<comment type="caution">
    <text evidence="1">The sequence shown here is derived from an EMBL/GenBank/DDBJ whole genome shotgun (WGS) entry which is preliminary data.</text>
</comment>
<name>A0A1Y3EMY6_9BILA</name>
<protein>
    <submittedName>
        <fullName evidence="1">Uncharacterized protein</fullName>
    </submittedName>
</protein>
<sequence length="44" mass="5026">MITILTMKLKKRTLIKFLTGLQKKTTTTIKTIIPVHKLPPPLLI</sequence>
<organism evidence="1 2">
    <name type="scientific">Trichinella nativa</name>
    <dbReference type="NCBI Taxonomy" id="6335"/>
    <lineage>
        <taxon>Eukaryota</taxon>
        <taxon>Metazoa</taxon>
        <taxon>Ecdysozoa</taxon>
        <taxon>Nematoda</taxon>
        <taxon>Enoplea</taxon>
        <taxon>Dorylaimia</taxon>
        <taxon>Trichinellida</taxon>
        <taxon>Trichinellidae</taxon>
        <taxon>Trichinella</taxon>
    </lineage>
</organism>
<dbReference type="EMBL" id="LVZM01011348">
    <property type="protein sequence ID" value="OUC44909.1"/>
    <property type="molecule type" value="Genomic_DNA"/>
</dbReference>
<evidence type="ECO:0000313" key="2">
    <source>
        <dbReference type="Proteomes" id="UP000243006"/>
    </source>
</evidence>
<gene>
    <name evidence="1" type="ORF">D917_02113</name>
</gene>
<accession>A0A1Y3EMY6</accession>
<reference evidence="1 2" key="1">
    <citation type="submission" date="2015-04" db="EMBL/GenBank/DDBJ databases">
        <title>Draft genome of the roundworm Trichinella nativa.</title>
        <authorList>
            <person name="Mitreva M."/>
        </authorList>
    </citation>
    <scope>NUCLEOTIDE SEQUENCE [LARGE SCALE GENOMIC DNA]</scope>
    <source>
        <strain evidence="1 2">ISS45</strain>
    </source>
</reference>
<dbReference type="AlphaFoldDB" id="A0A1Y3EMY6"/>